<evidence type="ECO:0000313" key="1">
    <source>
        <dbReference type="EMBL" id="KAF7025268.1"/>
    </source>
</evidence>
<name>A0A9R1FB42_WHEAT</name>
<reference evidence="1" key="1">
    <citation type="journal article" date="2017" name="Gigascience">
        <title>The first near-complete assembly of the hexaploid bread wheat genome, Triticum aestivum.</title>
        <authorList>
            <person name="Zimin A.V."/>
            <person name="Puiu D."/>
            <person name="Hall R."/>
            <person name="Kingan S."/>
            <person name="Clavijo B.J."/>
            <person name="Salzberg S.L."/>
        </authorList>
    </citation>
    <scope>NUCLEOTIDE SEQUENCE</scope>
    <source>
        <tissue evidence="1">Leaf</tissue>
    </source>
</reference>
<dbReference type="OrthoDB" id="360521at2759"/>
<reference evidence="1" key="2">
    <citation type="submission" date="2020-03" db="EMBL/GenBank/DDBJ databases">
        <title>The second near-complete assembly of the hexaploid bread wheat (Triticum aestivum) genome.</title>
        <authorList>
            <person name="Zimin A.V."/>
            <person name="Puiu D."/>
            <person name="Shumante A."/>
            <person name="Alonge M."/>
            <person name="Salzberg S.L."/>
        </authorList>
    </citation>
    <scope>NUCLEOTIDE SEQUENCE</scope>
    <source>
        <tissue evidence="1">Leaf</tissue>
    </source>
</reference>
<comment type="caution">
    <text evidence="1">The sequence shown here is derived from an EMBL/GenBank/DDBJ whole genome shotgun (WGS) entry which is preliminary data.</text>
</comment>
<gene>
    <name evidence="1" type="ORF">CFC21_037482</name>
</gene>
<accession>A0A9R1FB42</accession>
<protein>
    <submittedName>
        <fullName evidence="1">Uncharacterized protein</fullName>
    </submittedName>
</protein>
<dbReference type="Proteomes" id="UP000815260">
    <property type="component" value="Chromosome 3A"/>
</dbReference>
<feature type="non-terminal residue" evidence="1">
    <location>
        <position position="1"/>
    </location>
</feature>
<dbReference type="EMBL" id="CM022217">
    <property type="protein sequence ID" value="KAF7025268.1"/>
    <property type="molecule type" value="Genomic_DNA"/>
</dbReference>
<organism evidence="1">
    <name type="scientific">Triticum aestivum</name>
    <name type="common">Wheat</name>
    <dbReference type="NCBI Taxonomy" id="4565"/>
    <lineage>
        <taxon>Eukaryota</taxon>
        <taxon>Viridiplantae</taxon>
        <taxon>Streptophyta</taxon>
        <taxon>Embryophyta</taxon>
        <taxon>Tracheophyta</taxon>
        <taxon>Spermatophyta</taxon>
        <taxon>Magnoliopsida</taxon>
        <taxon>Liliopsida</taxon>
        <taxon>Poales</taxon>
        <taxon>Poaceae</taxon>
        <taxon>BOP clade</taxon>
        <taxon>Pooideae</taxon>
        <taxon>Triticodae</taxon>
        <taxon>Triticeae</taxon>
        <taxon>Triticinae</taxon>
        <taxon>Triticum</taxon>
    </lineage>
</organism>
<proteinExistence type="predicted"/>
<sequence>ENLTTYMVWA</sequence>